<sequence>MDASTKQRSWTSTQVRASAATGLASSHLQPFIRLLYNDPKTHGKRFRTVLVESRETTDEVVCRLQRERNGKYTATWTSTTRLGQSEGGGEVFNIHAVVDWVELQLWNRFSNGFDVFLGKASVSLHQLQQQCCEATTGADNTVATGALWFPLETEANGLAPHLSLQVECTFTSDPKVLRIREELQRRRKRRLRKSKKRGDANNDENDKEVDGSESGEEVDEDAPASIVDPAFAFTQPFLPVEWSVVASTSIRHLFFHSDVERLASFRELVLYSDLDRELDEDEGLKIDDDHLTAFKMCQFSAQYLDHCVETLTQRLEGYSDDYRLLDDTRSRLKGTNRSLRAQRKRLQKEHDELDLLISTYQRVLAKNGDADLTRIHQKEPSSPVRRNSALPESVPESPPISPASSLSSKKPVFLKTWEERERKRRLEKEVSKAQRIEEEKQRLLQRVLERQQRDDYDALISKSTENRKHRAARRIQAFFRSNKCALQAERCATENRAATLVQAAWKRFMHVKDYPRRLEERREEMEMLLMAQSEKELRQWLADMEQKQCDEAIARAMSPPESIRSNEFEDVIEDISSPFASPSKQVVDALVATWRKLHRVFVIAHRTKGTDYRDLFSEIDLRKDDVLDRAELRLGARSFGVRLDRKITRALITLIRTKCGAPSKPLLVTFEQFMQGFELIKTEADQTDNQLPLDTRLEDAVDATGSASEGKAPNAATGTTVDDSPDIQKDQANDDEALVMAVRAFRLAIYDSATAFLATLGKPSSDYRAFRDALAQIFSEFDANRNGQLDVDELVACMASFNLQLSNDNVSLLRELFVGGHEHGTVGVAEFISFVLAHSASSFDEDELGLLGHRLREAIMTHVNQARAQTDSVEDAVRVVFGAAYKRKDQQSCAIRDFVRAFNRLRLDATPAQVARLVVRLDRDGDRSISFEELLIWLRIRSKASLDADSGVDSGKLTAPQVALQLATKKASALRLLLGKLASGGDISSTAPDSKTARLSALFCQIDTNNSGKINQEELQVFLERQNLSVVGEEVLAGLCGLSTSAQPPAALIAQDMMALLDMNANGVTTLTEWLACAQYEGGNDRDDPVVVETLRKALKASENSDPEHLVSWFNAIPGTIKAATTRQGESAQNKVRVAEFKTALRAKLGGARSIPLHVIDRVVEGLDKDRSGWITTGELCAWAFPPRDLEEILRLIIKSWQTEHFQASSRTDFAANLYARFDGDGNGSLAVREILSGFTLFGVTLTEYEARVLLIAFDVDGDGCWSKSEFLAFVDKLFPDEAIVEKPAPAISLGEHAETEAESSTMQVSTHGAGSNGSDGSAYSDDDLLLHSGSSDALSSPANSDEEQVSVRPVEYSEDFDED</sequence>
<dbReference type="PANTHER" id="PTHR34524:SF6">
    <property type="entry name" value="CALCYPHOSINE LIKE"/>
    <property type="match status" value="1"/>
</dbReference>
<evidence type="ECO:0000256" key="4">
    <source>
        <dbReference type="SAM" id="Coils"/>
    </source>
</evidence>
<dbReference type="SUPFAM" id="SSF47473">
    <property type="entry name" value="EF-hand"/>
    <property type="match status" value="2"/>
</dbReference>
<gene>
    <name evidence="7" type="ORF">PF011_g18028</name>
</gene>
<keyword evidence="2" id="KW-0677">Repeat</keyword>
<reference evidence="7 8" key="1">
    <citation type="submission" date="2018-09" db="EMBL/GenBank/DDBJ databases">
        <title>Genomic investigation of the strawberry pathogen Phytophthora fragariae indicates pathogenicity is determined by transcriptional variation in three key races.</title>
        <authorList>
            <person name="Adams T.M."/>
            <person name="Armitage A.D."/>
            <person name="Sobczyk M.K."/>
            <person name="Bates H.J."/>
            <person name="Dunwell J.M."/>
            <person name="Nellist C.F."/>
            <person name="Harrison R.J."/>
        </authorList>
    </citation>
    <scope>NUCLEOTIDE SEQUENCE [LARGE SCALE GENOMIC DNA]</scope>
    <source>
        <strain evidence="7 8">SCRP245</strain>
    </source>
</reference>
<proteinExistence type="predicted"/>
<dbReference type="InterPro" id="IPR002048">
    <property type="entry name" value="EF_hand_dom"/>
</dbReference>
<feature type="region of interest" description="Disordered" evidence="5">
    <location>
        <begin position="702"/>
        <end position="729"/>
    </location>
</feature>
<accession>A0A6A3JBZ5</accession>
<dbReference type="Gene3D" id="1.10.238.10">
    <property type="entry name" value="EF-hand"/>
    <property type="match status" value="4"/>
</dbReference>
<dbReference type="InterPro" id="IPR032714">
    <property type="entry name" value="DZIP1_N"/>
</dbReference>
<dbReference type="EMBL" id="QXFW01001411">
    <property type="protein sequence ID" value="KAE8991217.1"/>
    <property type="molecule type" value="Genomic_DNA"/>
</dbReference>
<evidence type="ECO:0000259" key="6">
    <source>
        <dbReference type="PROSITE" id="PS50222"/>
    </source>
</evidence>
<organism evidence="7 8">
    <name type="scientific">Phytophthora fragariae</name>
    <dbReference type="NCBI Taxonomy" id="53985"/>
    <lineage>
        <taxon>Eukaryota</taxon>
        <taxon>Sar</taxon>
        <taxon>Stramenopiles</taxon>
        <taxon>Oomycota</taxon>
        <taxon>Peronosporomycetes</taxon>
        <taxon>Peronosporales</taxon>
        <taxon>Peronosporaceae</taxon>
        <taxon>Phytophthora</taxon>
    </lineage>
</organism>
<dbReference type="Pfam" id="PF13815">
    <property type="entry name" value="Dzip-like_N"/>
    <property type="match status" value="1"/>
</dbReference>
<protein>
    <recommendedName>
        <fullName evidence="6">EF-hand domain-containing protein</fullName>
    </recommendedName>
</protein>
<evidence type="ECO:0000256" key="5">
    <source>
        <dbReference type="SAM" id="MobiDB-lite"/>
    </source>
</evidence>
<comment type="caution">
    <text evidence="7">The sequence shown here is derived from an EMBL/GenBank/DDBJ whole genome shotgun (WGS) entry which is preliminary data.</text>
</comment>
<evidence type="ECO:0000256" key="1">
    <source>
        <dbReference type="ARBA" id="ARBA00022723"/>
    </source>
</evidence>
<name>A0A6A3JBZ5_9STRA</name>
<feature type="region of interest" description="Disordered" evidence="5">
    <location>
        <begin position="190"/>
        <end position="221"/>
    </location>
</feature>
<dbReference type="PROSITE" id="PS00018">
    <property type="entry name" value="EF_HAND_1"/>
    <property type="match status" value="5"/>
</dbReference>
<dbReference type="GO" id="GO:0005509">
    <property type="term" value="F:calcium ion binding"/>
    <property type="evidence" value="ECO:0007669"/>
    <property type="project" value="InterPro"/>
</dbReference>
<feature type="region of interest" description="Disordered" evidence="5">
    <location>
        <begin position="377"/>
        <end position="407"/>
    </location>
</feature>
<feature type="coiled-coil region" evidence="4">
    <location>
        <begin position="423"/>
        <end position="453"/>
    </location>
</feature>
<feature type="compositionally biased region" description="Low complexity" evidence="5">
    <location>
        <begin position="1331"/>
        <end position="1341"/>
    </location>
</feature>
<keyword evidence="1" id="KW-0479">Metal-binding</keyword>
<evidence type="ECO:0000313" key="7">
    <source>
        <dbReference type="EMBL" id="KAE8991217.1"/>
    </source>
</evidence>
<feature type="coiled-coil region" evidence="4">
    <location>
        <begin position="329"/>
        <end position="356"/>
    </location>
</feature>
<evidence type="ECO:0000256" key="2">
    <source>
        <dbReference type="ARBA" id="ARBA00022737"/>
    </source>
</evidence>
<dbReference type="PROSITE" id="PS50096">
    <property type="entry name" value="IQ"/>
    <property type="match status" value="1"/>
</dbReference>
<dbReference type="PANTHER" id="PTHR34524">
    <property type="entry name" value="CALCYPHOSIN"/>
    <property type="match status" value="1"/>
</dbReference>
<dbReference type="Pfam" id="PF13202">
    <property type="entry name" value="EF-hand_5"/>
    <property type="match status" value="2"/>
</dbReference>
<dbReference type="SMART" id="SM00054">
    <property type="entry name" value="EFh"/>
    <property type="match status" value="6"/>
</dbReference>
<dbReference type="Proteomes" id="UP000460718">
    <property type="component" value="Unassembled WGS sequence"/>
</dbReference>
<feature type="domain" description="EF-hand" evidence="6">
    <location>
        <begin position="994"/>
        <end position="1029"/>
    </location>
</feature>
<dbReference type="PROSITE" id="PS50222">
    <property type="entry name" value="EF_HAND_2"/>
    <property type="match status" value="4"/>
</dbReference>
<keyword evidence="3" id="KW-0106">Calcium</keyword>
<dbReference type="InterPro" id="IPR011992">
    <property type="entry name" value="EF-hand-dom_pair"/>
</dbReference>
<keyword evidence="4" id="KW-0175">Coiled coil</keyword>
<feature type="compositionally biased region" description="Polar residues" evidence="5">
    <location>
        <begin position="1303"/>
        <end position="1322"/>
    </location>
</feature>
<dbReference type="InterPro" id="IPR051581">
    <property type="entry name" value="Ca-bind"/>
</dbReference>
<evidence type="ECO:0000313" key="8">
    <source>
        <dbReference type="Proteomes" id="UP000460718"/>
    </source>
</evidence>
<dbReference type="InterPro" id="IPR018247">
    <property type="entry name" value="EF_Hand_1_Ca_BS"/>
</dbReference>
<feature type="domain" description="EF-hand" evidence="6">
    <location>
        <begin position="909"/>
        <end position="944"/>
    </location>
</feature>
<feature type="region of interest" description="Disordered" evidence="5">
    <location>
        <begin position="1296"/>
        <end position="1364"/>
    </location>
</feature>
<feature type="domain" description="EF-hand" evidence="6">
    <location>
        <begin position="607"/>
        <end position="642"/>
    </location>
</feature>
<feature type="domain" description="EF-hand" evidence="6">
    <location>
        <begin position="769"/>
        <end position="804"/>
    </location>
</feature>
<evidence type="ECO:0000256" key="3">
    <source>
        <dbReference type="ARBA" id="ARBA00022837"/>
    </source>
</evidence>
<feature type="compositionally biased region" description="Acidic residues" evidence="5">
    <location>
        <begin position="201"/>
        <end position="221"/>
    </location>
</feature>